<reference evidence="6" key="1">
    <citation type="journal article" date="2014" name="Front. Microbiol.">
        <title>High frequency of phylogenetically diverse reductive dehalogenase-homologous genes in deep subseafloor sedimentary metagenomes.</title>
        <authorList>
            <person name="Kawai M."/>
            <person name="Futagami T."/>
            <person name="Toyoda A."/>
            <person name="Takaki Y."/>
            <person name="Nishi S."/>
            <person name="Hori S."/>
            <person name="Arai W."/>
            <person name="Tsubouchi T."/>
            <person name="Morono Y."/>
            <person name="Uchiyama I."/>
            <person name="Ito T."/>
            <person name="Fujiyama A."/>
            <person name="Inagaki F."/>
            <person name="Takami H."/>
        </authorList>
    </citation>
    <scope>NUCLEOTIDE SEQUENCE</scope>
    <source>
        <strain evidence="6">Expedition CK06-06</strain>
    </source>
</reference>
<dbReference type="InterPro" id="IPR023753">
    <property type="entry name" value="FAD/NAD-binding_dom"/>
</dbReference>
<dbReference type="AlphaFoldDB" id="X1AMM4"/>
<dbReference type="PRINTS" id="PR00368">
    <property type="entry name" value="FADPNR"/>
</dbReference>
<dbReference type="InterPro" id="IPR050151">
    <property type="entry name" value="Class-I_Pyr_Nuc-Dis_Oxidored"/>
</dbReference>
<dbReference type="InterPro" id="IPR016156">
    <property type="entry name" value="FAD/NAD-linked_Rdtase_dimer_sf"/>
</dbReference>
<evidence type="ECO:0000259" key="5">
    <source>
        <dbReference type="Pfam" id="PF07992"/>
    </source>
</evidence>
<proteinExistence type="predicted"/>
<dbReference type="GO" id="GO:0004148">
    <property type="term" value="F:dihydrolipoyl dehydrogenase (NADH) activity"/>
    <property type="evidence" value="ECO:0007669"/>
    <property type="project" value="TreeGrafter"/>
</dbReference>
<dbReference type="InterPro" id="IPR036188">
    <property type="entry name" value="FAD/NAD-bd_sf"/>
</dbReference>
<feature type="domain" description="FAD/NAD(P)-binding" evidence="5">
    <location>
        <begin position="1"/>
        <end position="201"/>
    </location>
</feature>
<name>X1AMM4_9ZZZZ</name>
<gene>
    <name evidence="6" type="ORF">S01H4_02597</name>
</gene>
<dbReference type="EMBL" id="BART01000578">
    <property type="protein sequence ID" value="GAG73623.1"/>
    <property type="molecule type" value="Genomic_DNA"/>
</dbReference>
<dbReference type="Pfam" id="PF02852">
    <property type="entry name" value="Pyr_redox_dim"/>
    <property type="match status" value="1"/>
</dbReference>
<feature type="domain" description="Pyridine nucleotide-disulphide oxidoreductase dimerisation" evidence="4">
    <location>
        <begin position="227"/>
        <end position="334"/>
    </location>
</feature>
<evidence type="ECO:0000256" key="2">
    <source>
        <dbReference type="ARBA" id="ARBA00022827"/>
    </source>
</evidence>
<keyword evidence="3" id="KW-0520">NAD</keyword>
<keyword evidence="2" id="KW-0274">FAD</keyword>
<dbReference type="PRINTS" id="PR00411">
    <property type="entry name" value="PNDRDTASEI"/>
</dbReference>
<sequence length="375" mass="40043">KRVILATGSTPALIPNFNVDHERILTSDDILNPNFKTIPKRLLIIGAGVIGCEFADIFATFGSEVTLLEYLPSPIATEEPIIIKQLQKKFDSKGIKIITSQNVLTIENTGSGVKATTCSASIPIDEIENVETSIFEADLCLVSIGRNKVSKNLGLEELGIETRRGAIEVDPGTLETSVNGIYAIGDVTGGLMLAHVASYEGDIAVGNALSSLGIFKNHSKRANYRVVPSTIFTSPNIGSVGLKRKQAKGFGIDVLVGQFSYESLGKAKCMGEEGLLIILADKHTLQIVGASCIGEGASELIAEIALAMQNGLTVEDITGTIHSHPTLSEMVLEAAEAVVGRAIHKKGRPITPRLRDLLMEQIPFGTELKKSKSIL</sequence>
<evidence type="ECO:0000256" key="3">
    <source>
        <dbReference type="ARBA" id="ARBA00023027"/>
    </source>
</evidence>
<dbReference type="Pfam" id="PF07992">
    <property type="entry name" value="Pyr_redox_2"/>
    <property type="match status" value="1"/>
</dbReference>
<dbReference type="SUPFAM" id="SSF55424">
    <property type="entry name" value="FAD/NAD-linked reductases, dimerisation (C-terminal) domain"/>
    <property type="match status" value="1"/>
</dbReference>
<evidence type="ECO:0000313" key="6">
    <source>
        <dbReference type="EMBL" id="GAG73623.1"/>
    </source>
</evidence>
<feature type="non-terminal residue" evidence="6">
    <location>
        <position position="1"/>
    </location>
</feature>
<dbReference type="Gene3D" id="3.50.50.60">
    <property type="entry name" value="FAD/NAD(P)-binding domain"/>
    <property type="match status" value="2"/>
</dbReference>
<evidence type="ECO:0000256" key="1">
    <source>
        <dbReference type="ARBA" id="ARBA00022630"/>
    </source>
</evidence>
<dbReference type="GO" id="GO:0006103">
    <property type="term" value="P:2-oxoglutarate metabolic process"/>
    <property type="evidence" value="ECO:0007669"/>
    <property type="project" value="TreeGrafter"/>
</dbReference>
<dbReference type="PANTHER" id="PTHR22912">
    <property type="entry name" value="DISULFIDE OXIDOREDUCTASE"/>
    <property type="match status" value="1"/>
</dbReference>
<dbReference type="Gene3D" id="3.30.390.30">
    <property type="match status" value="1"/>
</dbReference>
<dbReference type="GO" id="GO:0050660">
    <property type="term" value="F:flavin adenine dinucleotide binding"/>
    <property type="evidence" value="ECO:0007669"/>
    <property type="project" value="TreeGrafter"/>
</dbReference>
<protein>
    <recommendedName>
        <fullName evidence="7">Dihydrolipoyl dehydrogenase</fullName>
    </recommendedName>
</protein>
<organism evidence="6">
    <name type="scientific">marine sediment metagenome</name>
    <dbReference type="NCBI Taxonomy" id="412755"/>
    <lineage>
        <taxon>unclassified sequences</taxon>
        <taxon>metagenomes</taxon>
        <taxon>ecological metagenomes</taxon>
    </lineage>
</organism>
<keyword evidence="1" id="KW-0285">Flavoprotein</keyword>
<dbReference type="PANTHER" id="PTHR22912:SF217">
    <property type="entry name" value="DIHYDROLIPOYL DEHYDROGENASE"/>
    <property type="match status" value="1"/>
</dbReference>
<dbReference type="SUPFAM" id="SSF51905">
    <property type="entry name" value="FAD/NAD(P)-binding domain"/>
    <property type="match status" value="1"/>
</dbReference>
<dbReference type="InterPro" id="IPR004099">
    <property type="entry name" value="Pyr_nucl-diS_OxRdtase_dimer"/>
</dbReference>
<comment type="caution">
    <text evidence="6">The sequence shown here is derived from an EMBL/GenBank/DDBJ whole genome shotgun (WGS) entry which is preliminary data.</text>
</comment>
<accession>X1AMM4</accession>
<evidence type="ECO:0008006" key="7">
    <source>
        <dbReference type="Google" id="ProtNLM"/>
    </source>
</evidence>
<evidence type="ECO:0000259" key="4">
    <source>
        <dbReference type="Pfam" id="PF02852"/>
    </source>
</evidence>